<dbReference type="RefSeq" id="WP_181837386.1">
    <property type="nucleotide sequence ID" value="NZ_JACERN010000042.1"/>
</dbReference>
<dbReference type="Gene3D" id="1.10.150.20">
    <property type="entry name" value="5' to 3' exonuclease, C-terminal subdomain"/>
    <property type="match status" value="1"/>
</dbReference>
<dbReference type="SUPFAM" id="SSF47789">
    <property type="entry name" value="C-terminal domain of RNA polymerase alpha subunit"/>
    <property type="match status" value="1"/>
</dbReference>
<keyword evidence="3" id="KW-1185">Reference proteome</keyword>
<proteinExistence type="predicted"/>
<dbReference type="AlphaFoldDB" id="A0A838YIW0"/>
<dbReference type="GO" id="GO:0003899">
    <property type="term" value="F:DNA-directed RNA polymerase activity"/>
    <property type="evidence" value="ECO:0007669"/>
    <property type="project" value="InterPro"/>
</dbReference>
<dbReference type="InterPro" id="IPR011260">
    <property type="entry name" value="RNAP_asu_C"/>
</dbReference>
<sequence>MELRDEFALTVMKALAAAIAPVSYQQEHGEIIGAISYGVADAMMRARTPKAAEVRIGLEELDLSVRTSNCLRAEGIFFVGDLLKLTRSQVVRIPGLGKRSRDEVFNALATRGLSLGAMP</sequence>
<evidence type="ECO:0000313" key="2">
    <source>
        <dbReference type="EMBL" id="MBA4710511.1"/>
    </source>
</evidence>
<dbReference type="Proteomes" id="UP000545606">
    <property type="component" value="Unassembled WGS sequence"/>
</dbReference>
<reference evidence="2 3" key="1">
    <citation type="submission" date="2020-07" db="EMBL/GenBank/DDBJ databases">
        <title>Draft genome sequence of violacein-producing bacteria and related species.</title>
        <authorList>
            <person name="Wilson H.S."/>
            <person name="De Leon M.E."/>
        </authorList>
    </citation>
    <scope>NUCLEOTIDE SEQUENCE [LARGE SCALE GENOMIC DNA]</scope>
    <source>
        <strain evidence="2 3">HSC-21Su07</strain>
    </source>
</reference>
<comment type="caution">
    <text evidence="2">The sequence shown here is derived from an EMBL/GenBank/DDBJ whole genome shotgun (WGS) entry which is preliminary data.</text>
</comment>
<protein>
    <recommendedName>
        <fullName evidence="1">RNA polymerase alpha subunit C-terminal domain-containing protein</fullName>
    </recommendedName>
</protein>
<name>A0A838YIW0_9NEIS</name>
<evidence type="ECO:0000259" key="1">
    <source>
        <dbReference type="Pfam" id="PF03118"/>
    </source>
</evidence>
<dbReference type="Pfam" id="PF03118">
    <property type="entry name" value="RNA_pol_A_CTD"/>
    <property type="match status" value="1"/>
</dbReference>
<feature type="domain" description="RNA polymerase alpha subunit C-terminal" evidence="1">
    <location>
        <begin position="51"/>
        <end position="109"/>
    </location>
</feature>
<gene>
    <name evidence="2" type="ORF">H2Z84_19225</name>
</gene>
<dbReference type="EMBL" id="JACERN010000042">
    <property type="protein sequence ID" value="MBA4710511.1"/>
    <property type="molecule type" value="Genomic_DNA"/>
</dbReference>
<accession>A0A838YIW0</accession>
<dbReference type="GO" id="GO:0003677">
    <property type="term" value="F:DNA binding"/>
    <property type="evidence" value="ECO:0007669"/>
    <property type="project" value="InterPro"/>
</dbReference>
<dbReference type="GO" id="GO:0006351">
    <property type="term" value="P:DNA-templated transcription"/>
    <property type="evidence" value="ECO:0007669"/>
    <property type="project" value="InterPro"/>
</dbReference>
<organism evidence="2 3">
    <name type="scientific">Aquitalea aquatica</name>
    <dbReference type="NCBI Taxonomy" id="3044273"/>
    <lineage>
        <taxon>Bacteria</taxon>
        <taxon>Pseudomonadati</taxon>
        <taxon>Pseudomonadota</taxon>
        <taxon>Betaproteobacteria</taxon>
        <taxon>Neisseriales</taxon>
        <taxon>Chromobacteriaceae</taxon>
        <taxon>Aquitalea</taxon>
    </lineage>
</organism>
<evidence type="ECO:0000313" key="3">
    <source>
        <dbReference type="Proteomes" id="UP000545606"/>
    </source>
</evidence>